<evidence type="ECO:0000256" key="7">
    <source>
        <dbReference type="ARBA" id="ARBA00022825"/>
    </source>
</evidence>
<feature type="transmembrane region" description="Helical" evidence="10">
    <location>
        <begin position="164"/>
        <end position="182"/>
    </location>
</feature>
<evidence type="ECO:0000256" key="9">
    <source>
        <dbReference type="ARBA" id="ARBA00023136"/>
    </source>
</evidence>
<evidence type="ECO:0000256" key="4">
    <source>
        <dbReference type="ARBA" id="ARBA00022670"/>
    </source>
</evidence>
<comment type="catalytic activity">
    <reaction evidence="1 10">
        <text>Cleaves type-1 transmembrane domains using a catalytic dyad composed of serine and histidine that are contributed by different transmembrane domains.</text>
        <dbReference type="EC" id="3.4.21.105"/>
    </reaction>
</comment>
<evidence type="ECO:0000256" key="1">
    <source>
        <dbReference type="ARBA" id="ARBA00000156"/>
    </source>
</evidence>
<dbReference type="EC" id="3.4.21.105" evidence="10"/>
<gene>
    <name evidence="12" type="ORF">CSSPTR1EN2_LOCUS22649</name>
</gene>
<name>A0ABP0V3S1_9BRYO</name>
<keyword evidence="8 10" id="KW-1133">Transmembrane helix</keyword>
<keyword evidence="6 10" id="KW-0378">Hydrolase</keyword>
<proteinExistence type="inferred from homology"/>
<feature type="transmembrane region" description="Helical" evidence="10">
    <location>
        <begin position="131"/>
        <end position="152"/>
    </location>
</feature>
<keyword evidence="7 10" id="KW-0720">Serine protease</keyword>
<keyword evidence="13" id="KW-1185">Reference proteome</keyword>
<dbReference type="PANTHER" id="PTHR22936:SF69">
    <property type="entry name" value="RHOMBOID-LIKE PROTEIN"/>
    <property type="match status" value="1"/>
</dbReference>
<dbReference type="Gene3D" id="1.20.1540.10">
    <property type="entry name" value="Rhomboid-like"/>
    <property type="match status" value="1"/>
</dbReference>
<dbReference type="PANTHER" id="PTHR22936">
    <property type="entry name" value="RHOMBOID-RELATED"/>
    <property type="match status" value="1"/>
</dbReference>
<dbReference type="Proteomes" id="UP001497512">
    <property type="component" value="Chromosome 8"/>
</dbReference>
<reference evidence="12" key="1">
    <citation type="submission" date="2024-02" db="EMBL/GenBank/DDBJ databases">
        <authorList>
            <consortium name="ELIXIR-Norway"/>
            <consortium name="Elixir Norway"/>
        </authorList>
    </citation>
    <scope>NUCLEOTIDE SEQUENCE</scope>
</reference>
<evidence type="ECO:0000259" key="11">
    <source>
        <dbReference type="Pfam" id="PF01694"/>
    </source>
</evidence>
<evidence type="ECO:0000256" key="3">
    <source>
        <dbReference type="ARBA" id="ARBA00009045"/>
    </source>
</evidence>
<keyword evidence="4 10" id="KW-0645">Protease</keyword>
<comment type="function">
    <text evidence="10">Serine protease involved in intramembrane proteolysis.</text>
</comment>
<dbReference type="Pfam" id="PF01694">
    <property type="entry name" value="Rhomboid"/>
    <property type="match status" value="1"/>
</dbReference>
<dbReference type="InterPro" id="IPR035952">
    <property type="entry name" value="Rhomboid-like_sf"/>
</dbReference>
<feature type="transmembrane region" description="Helical" evidence="10">
    <location>
        <begin position="45"/>
        <end position="67"/>
    </location>
</feature>
<organism evidence="12 13">
    <name type="scientific">Sphagnum troendelagicum</name>
    <dbReference type="NCBI Taxonomy" id="128251"/>
    <lineage>
        <taxon>Eukaryota</taxon>
        <taxon>Viridiplantae</taxon>
        <taxon>Streptophyta</taxon>
        <taxon>Embryophyta</taxon>
        <taxon>Bryophyta</taxon>
        <taxon>Sphagnophytina</taxon>
        <taxon>Sphagnopsida</taxon>
        <taxon>Sphagnales</taxon>
        <taxon>Sphagnaceae</taxon>
        <taxon>Sphagnum</taxon>
    </lineage>
</organism>
<accession>A0ABP0V3S1</accession>
<dbReference type="EMBL" id="OZ019900">
    <property type="protein sequence ID" value="CAK9235303.1"/>
    <property type="molecule type" value="Genomic_DNA"/>
</dbReference>
<comment type="similarity">
    <text evidence="3 10">Belongs to the peptidase S54 family.</text>
</comment>
<evidence type="ECO:0000256" key="10">
    <source>
        <dbReference type="RuleBase" id="RU362115"/>
    </source>
</evidence>
<evidence type="ECO:0000313" key="13">
    <source>
        <dbReference type="Proteomes" id="UP001497512"/>
    </source>
</evidence>
<sequence>MPVYDVESLDGSFKGRKNSHAQYKFQPSPLNVSLPPAPEEEKRRWIPFLIPTILIANIVVFVLTMYYNNCPAHISTSEPKCVLPWLHRFSFQSFRENPMLGPSALTLQKMGGLERSLVLTHHQAWRLVSCIWLHAGVFHLLVNMIALLIIGIRLEMDFGAPRIGLIYLLSGFGGSLLSALFVENQISVGASGALFGLLGATLSELLTNWSRYENKCAPLVTLILLVLVNLAFGLMPHVDNFAHIGGFVAGFLLGFVVLIRVQYGYINKVDLPYGVDTEVPIKRKYKAYQIVCLVLSLILLLGLYIAACVVLFTGIDANKKCSWCHYLSCVPTSQWQCNNLPS</sequence>
<evidence type="ECO:0000256" key="8">
    <source>
        <dbReference type="ARBA" id="ARBA00022989"/>
    </source>
</evidence>
<protein>
    <recommendedName>
        <fullName evidence="10">RHOMBOID-like protein</fullName>
        <ecNumber evidence="10">3.4.21.105</ecNumber>
    </recommendedName>
</protein>
<feature type="transmembrane region" description="Helical" evidence="10">
    <location>
        <begin position="216"/>
        <end position="235"/>
    </location>
</feature>
<dbReference type="SUPFAM" id="SSF144091">
    <property type="entry name" value="Rhomboid-like"/>
    <property type="match status" value="1"/>
</dbReference>
<comment type="subcellular location">
    <subcellularLocation>
        <location evidence="2 10">Membrane</location>
        <topology evidence="2 10">Multi-pass membrane protein</topology>
    </subcellularLocation>
</comment>
<evidence type="ECO:0000256" key="2">
    <source>
        <dbReference type="ARBA" id="ARBA00004141"/>
    </source>
</evidence>
<dbReference type="InterPro" id="IPR002610">
    <property type="entry name" value="Peptidase_S54_rhomboid-like"/>
</dbReference>
<keyword evidence="9 10" id="KW-0472">Membrane</keyword>
<dbReference type="InterPro" id="IPR022764">
    <property type="entry name" value="Peptidase_S54_rhomboid_dom"/>
</dbReference>
<feature type="transmembrane region" description="Helical" evidence="10">
    <location>
        <begin position="290"/>
        <end position="315"/>
    </location>
</feature>
<feature type="transmembrane region" description="Helical" evidence="10">
    <location>
        <begin position="241"/>
        <end position="259"/>
    </location>
</feature>
<evidence type="ECO:0000256" key="6">
    <source>
        <dbReference type="ARBA" id="ARBA00022801"/>
    </source>
</evidence>
<feature type="domain" description="Peptidase S54 rhomboid" evidence="11">
    <location>
        <begin position="122"/>
        <end position="258"/>
    </location>
</feature>
<feature type="transmembrane region" description="Helical" evidence="10">
    <location>
        <begin position="188"/>
        <end position="209"/>
    </location>
</feature>
<keyword evidence="5 10" id="KW-0812">Transmembrane</keyword>
<evidence type="ECO:0000256" key="5">
    <source>
        <dbReference type="ARBA" id="ARBA00022692"/>
    </source>
</evidence>
<evidence type="ECO:0000313" key="12">
    <source>
        <dbReference type="EMBL" id="CAK9235303.1"/>
    </source>
</evidence>